<accession>K3WG50</accession>
<reference evidence="3" key="1">
    <citation type="journal article" date="2010" name="Genome Biol.">
        <title>Genome sequence of the necrotrophic plant pathogen Pythium ultimum reveals original pathogenicity mechanisms and effector repertoire.</title>
        <authorList>
            <person name="Levesque C.A."/>
            <person name="Brouwer H."/>
            <person name="Cano L."/>
            <person name="Hamilton J.P."/>
            <person name="Holt C."/>
            <person name="Huitema E."/>
            <person name="Raffaele S."/>
            <person name="Robideau G.P."/>
            <person name="Thines M."/>
            <person name="Win J."/>
            <person name="Zerillo M.M."/>
            <person name="Beakes G.W."/>
            <person name="Boore J.L."/>
            <person name="Busam D."/>
            <person name="Dumas B."/>
            <person name="Ferriera S."/>
            <person name="Fuerstenberg S.I."/>
            <person name="Gachon C.M."/>
            <person name="Gaulin E."/>
            <person name="Govers F."/>
            <person name="Grenville-Briggs L."/>
            <person name="Horner N."/>
            <person name="Hostetler J."/>
            <person name="Jiang R.H."/>
            <person name="Johnson J."/>
            <person name="Krajaejun T."/>
            <person name="Lin H."/>
            <person name="Meijer H.J."/>
            <person name="Moore B."/>
            <person name="Morris P."/>
            <person name="Phuntmart V."/>
            <person name="Puiu D."/>
            <person name="Shetty J."/>
            <person name="Stajich J.E."/>
            <person name="Tripathy S."/>
            <person name="Wawra S."/>
            <person name="van West P."/>
            <person name="Whitty B.R."/>
            <person name="Coutinho P.M."/>
            <person name="Henrissat B."/>
            <person name="Martin F."/>
            <person name="Thomas P.D."/>
            <person name="Tyler B.M."/>
            <person name="De Vries R.P."/>
            <person name="Kamoun S."/>
            <person name="Yandell M."/>
            <person name="Tisserat N."/>
            <person name="Buell C.R."/>
        </authorList>
    </citation>
    <scope>NUCLEOTIDE SEQUENCE</scope>
    <source>
        <strain evidence="3">DAOM:BR144</strain>
    </source>
</reference>
<dbReference type="InParanoid" id="K3WG50"/>
<evidence type="ECO:0000313" key="2">
    <source>
        <dbReference type="EnsemblProtists" id="PYU1_T003941"/>
    </source>
</evidence>
<dbReference type="eggNOG" id="ENOG502S9N4">
    <property type="taxonomic scope" value="Eukaryota"/>
</dbReference>
<dbReference type="OMA" id="HESTHQR"/>
<evidence type="ECO:0000256" key="1">
    <source>
        <dbReference type="SAM" id="MobiDB-lite"/>
    </source>
</evidence>
<name>K3WG50_GLOUD</name>
<feature type="region of interest" description="Disordered" evidence="1">
    <location>
        <begin position="33"/>
        <end position="66"/>
    </location>
</feature>
<organism evidence="2 3">
    <name type="scientific">Globisporangium ultimum (strain ATCC 200006 / CBS 805.95 / DAOM BR144)</name>
    <name type="common">Pythium ultimum</name>
    <dbReference type="NCBI Taxonomy" id="431595"/>
    <lineage>
        <taxon>Eukaryota</taxon>
        <taxon>Sar</taxon>
        <taxon>Stramenopiles</taxon>
        <taxon>Oomycota</taxon>
        <taxon>Peronosporomycetes</taxon>
        <taxon>Pythiales</taxon>
        <taxon>Pythiaceae</taxon>
        <taxon>Globisporangium</taxon>
    </lineage>
</organism>
<feature type="region of interest" description="Disordered" evidence="1">
    <location>
        <begin position="266"/>
        <end position="312"/>
    </location>
</feature>
<dbReference type="Proteomes" id="UP000019132">
    <property type="component" value="Unassembled WGS sequence"/>
</dbReference>
<dbReference type="EnsemblProtists" id="PYU1_T003941">
    <property type="protein sequence ID" value="PYU1_T003941"/>
    <property type="gene ID" value="PYU1_G003931"/>
</dbReference>
<dbReference type="VEuPathDB" id="FungiDB:PYU1_G003931"/>
<sequence>MNVDSNGNMVVSPISARGQERLARLRATIAQKFGGANPPSSSRTTQFQSTSHMAVTTNTARNQRSKIRQRIEQASRMTSDEIFFKEFGSPKQLMALDFDLARTEHPTPRSLSRQMASAATATKMATVSQQSMPSHSMRTDGTTTQSRFDAIAQQTLSVRNTSTLYSNTRLASTQESTVVAVPSSYAPAACSNVQLTEPPAFVSQLQRPTQILTPKKVTLKRMRTAGDLPSAEKPPPAQKPRLLSDVTSSFNNRSFSNVGQVRGSGVISSVNSPNRKPPGFLRPTFLQQPSPSKFRVPPSTTRLFGQRQAPFR</sequence>
<reference evidence="3" key="2">
    <citation type="submission" date="2010-04" db="EMBL/GenBank/DDBJ databases">
        <authorList>
            <person name="Buell R."/>
            <person name="Hamilton J."/>
            <person name="Hostetler J."/>
        </authorList>
    </citation>
    <scope>NUCLEOTIDE SEQUENCE [LARGE SCALE GENOMIC DNA]</scope>
    <source>
        <strain evidence="3">DAOM:BR144</strain>
    </source>
</reference>
<evidence type="ECO:0000313" key="3">
    <source>
        <dbReference type="Proteomes" id="UP000019132"/>
    </source>
</evidence>
<protein>
    <submittedName>
        <fullName evidence="2">Uncharacterized protein</fullName>
    </submittedName>
</protein>
<keyword evidence="3" id="KW-1185">Reference proteome</keyword>
<reference evidence="2" key="3">
    <citation type="submission" date="2015-02" db="UniProtKB">
        <authorList>
            <consortium name="EnsemblProtists"/>
        </authorList>
    </citation>
    <scope>IDENTIFICATION</scope>
    <source>
        <strain evidence="2">DAOM BR144</strain>
    </source>
</reference>
<dbReference type="HOGENOM" id="CLU_892771_0_0_1"/>
<feature type="compositionally biased region" description="Low complexity" evidence="1">
    <location>
        <begin position="40"/>
        <end position="51"/>
    </location>
</feature>
<dbReference type="AlphaFoldDB" id="K3WG50"/>
<feature type="compositionally biased region" description="Polar residues" evidence="1">
    <location>
        <begin position="52"/>
        <end position="62"/>
    </location>
</feature>
<proteinExistence type="predicted"/>
<dbReference type="EMBL" id="GL376567">
    <property type="status" value="NOT_ANNOTATED_CDS"/>
    <property type="molecule type" value="Genomic_DNA"/>
</dbReference>